<feature type="compositionally biased region" description="Pro residues" evidence="1">
    <location>
        <begin position="104"/>
        <end position="114"/>
    </location>
</feature>
<feature type="compositionally biased region" description="Polar residues" evidence="1">
    <location>
        <begin position="166"/>
        <end position="180"/>
    </location>
</feature>
<sequence>MNTSNNFYVFFLISFSCHLILSYAAIFFTSQQPQLHNRTISLELVQMNKVTNKTTSNNQKAINNKQTTFQLKQNNLHKPNIKHNARNNLTNYNSISNKIKPITTPDPLPTPPITPKVTEPPLKSSPIQQKASTAHVPEKIASAPQAIPKVIEPPLQSSPIEHKTNVATTTESNASTTQAITPKVTEPPLKSDSIQQKASTAHVPEKIASAPQATPKVIEPPLQNSPIEHKTNVATTTESNASTTQPIIPKVIDPPLKSSHIEDKTSVPHTTDTRHSITQKNNLATSNIAAEQQYIANNHAGGQNTNNTNSTSYTDAIKYQIQAHWNHTIGFIPGISTVLMVNLTLDGTIENITDISHNCPNNNTTVCNVFIQNVKRAIWAASPFQELPKEEYNAWQQIVLEFNPED</sequence>
<evidence type="ECO:0000256" key="2">
    <source>
        <dbReference type="SAM" id="Phobius"/>
    </source>
</evidence>
<evidence type="ECO:0000313" key="4">
    <source>
        <dbReference type="Proteomes" id="UP000033671"/>
    </source>
</evidence>
<feature type="transmembrane region" description="Helical" evidence="2">
    <location>
        <begin position="7"/>
        <end position="28"/>
    </location>
</feature>
<evidence type="ECO:0000256" key="1">
    <source>
        <dbReference type="SAM" id="MobiDB-lite"/>
    </source>
</evidence>
<name>A0A0F3P747_ORITS</name>
<gene>
    <name evidence="3" type="ORF">OTSTA716_1139</name>
</gene>
<accession>A0A0F3P747</accession>
<feature type="compositionally biased region" description="Basic and acidic residues" evidence="1">
    <location>
        <begin position="259"/>
        <end position="275"/>
    </location>
</feature>
<protein>
    <submittedName>
        <fullName evidence="3">Uncharacterized protein</fullName>
    </submittedName>
</protein>
<dbReference type="Proteomes" id="UP000033671">
    <property type="component" value="Unassembled WGS sequence"/>
</dbReference>
<evidence type="ECO:0000313" key="3">
    <source>
        <dbReference type="EMBL" id="KJV75044.1"/>
    </source>
</evidence>
<feature type="region of interest" description="Disordered" evidence="1">
    <location>
        <begin position="166"/>
        <end position="275"/>
    </location>
</feature>
<proteinExistence type="predicted"/>
<dbReference type="PATRIC" id="fig|1359175.3.peg.2088"/>
<dbReference type="EMBL" id="LAOA01000042">
    <property type="protein sequence ID" value="KJV75044.1"/>
    <property type="molecule type" value="Genomic_DNA"/>
</dbReference>
<feature type="region of interest" description="Disordered" evidence="1">
    <location>
        <begin position="96"/>
        <end position="136"/>
    </location>
</feature>
<reference evidence="3 4" key="1">
    <citation type="submission" date="2015-01" db="EMBL/GenBank/DDBJ databases">
        <title>Genome Sequencing of Rickettsiales.</title>
        <authorList>
            <person name="Daugherty S.C."/>
            <person name="Su Q."/>
            <person name="Abolude K."/>
            <person name="Beier-Sexton M."/>
            <person name="Carlyon J.A."/>
            <person name="Carter R."/>
            <person name="Day N.P."/>
            <person name="Dumler S.J."/>
            <person name="Dyachenko V."/>
            <person name="Godinez A."/>
            <person name="Kurtti T.J."/>
            <person name="Lichay M."/>
            <person name="Mullins K.E."/>
            <person name="Ott S."/>
            <person name="Pappas-Brown V."/>
            <person name="Paris D.H."/>
            <person name="Patel P."/>
            <person name="Richards A.L."/>
            <person name="Sadzewicz L."/>
            <person name="Sears K."/>
            <person name="Seidman D."/>
            <person name="Sengamalay N."/>
            <person name="Stenos J."/>
            <person name="Tallon L.J."/>
            <person name="Vincent G."/>
            <person name="Fraser C.M."/>
            <person name="Munderloh U."/>
            <person name="Dunning-Hotopp J.C."/>
        </authorList>
    </citation>
    <scope>NUCLEOTIDE SEQUENCE [LARGE SCALE GENOMIC DNA]</scope>
    <source>
        <strain evidence="3 4">TA716</strain>
    </source>
</reference>
<dbReference type="Gene3D" id="3.30.1150.10">
    <property type="match status" value="1"/>
</dbReference>
<dbReference type="SUPFAM" id="SSF74653">
    <property type="entry name" value="TolA/TonB C-terminal domain"/>
    <property type="match status" value="1"/>
</dbReference>
<dbReference type="AlphaFoldDB" id="A0A0F3P747"/>
<keyword evidence="2" id="KW-0472">Membrane</keyword>
<comment type="caution">
    <text evidence="3">The sequence shown here is derived from an EMBL/GenBank/DDBJ whole genome shotgun (WGS) entry which is preliminary data.</text>
</comment>
<organism evidence="3 4">
    <name type="scientific">Orientia tsutsugamushi str. TA716</name>
    <dbReference type="NCBI Taxonomy" id="1359175"/>
    <lineage>
        <taxon>Bacteria</taxon>
        <taxon>Pseudomonadati</taxon>
        <taxon>Pseudomonadota</taxon>
        <taxon>Alphaproteobacteria</taxon>
        <taxon>Rickettsiales</taxon>
        <taxon>Rickettsiaceae</taxon>
        <taxon>Rickettsieae</taxon>
        <taxon>Orientia</taxon>
    </lineage>
</organism>
<feature type="compositionally biased region" description="Polar residues" evidence="1">
    <location>
        <begin position="222"/>
        <end position="246"/>
    </location>
</feature>
<keyword evidence="2" id="KW-1133">Transmembrane helix</keyword>
<keyword evidence="2" id="KW-0812">Transmembrane</keyword>